<dbReference type="InterPro" id="IPR012337">
    <property type="entry name" value="RNaseH-like_sf"/>
</dbReference>
<dbReference type="InterPro" id="IPR006292">
    <property type="entry name" value="RNase_D"/>
</dbReference>
<evidence type="ECO:0000256" key="2">
    <source>
        <dbReference type="ARBA" id="ARBA00022694"/>
    </source>
</evidence>
<evidence type="ECO:0000256" key="3">
    <source>
        <dbReference type="ARBA" id="ARBA00022722"/>
    </source>
</evidence>
<sequence length="382" mass="43076">MTASVTEIHVPPAPERIDWMSTPGELDEWLNNTPGEPLALDTEFERTTTFYPVPGLVQLGLGERFCLVDPDIAEQSSRFREILADPSVTKLLYAMSEDLELFRDWLGISPKGVIDLQVGVALAGAGFSVGYARQVETLFGEELDKSVTRSDWISRPLSDTQERYAIDDIRFLAPMYQWVTERLRERKLEAALAEESQRFADELAGQDDPDQYYLRIRGGWALTMQQQVVLKKLVAWREQTSRQLDRPRGRVLADPLLISIAERLPKNLNELADIQGVPSGAVRRYGEELLALIKEGVSADTAGHQPIMPPLTRDQQAAFKDLKKLFRRAAELADIPVELLAPRKRVEKVMQDQTLADSAFFQGWRAEVLAPVINDIEGYLKS</sequence>
<dbReference type="SMART" id="SM00341">
    <property type="entry name" value="HRDC"/>
    <property type="match status" value="1"/>
</dbReference>
<dbReference type="GO" id="GO:0008408">
    <property type="term" value="F:3'-5' exonuclease activity"/>
    <property type="evidence" value="ECO:0007669"/>
    <property type="project" value="InterPro"/>
</dbReference>
<dbReference type="NCBIfam" id="TIGR01388">
    <property type="entry name" value="rnd"/>
    <property type="match status" value="1"/>
</dbReference>
<dbReference type="EMBL" id="JABEVQ010000002">
    <property type="protein sequence ID" value="NWN90444.1"/>
    <property type="molecule type" value="Genomic_DNA"/>
</dbReference>
<dbReference type="GO" id="GO:0033890">
    <property type="term" value="F:ribonuclease D activity"/>
    <property type="evidence" value="ECO:0007669"/>
    <property type="project" value="UniProtKB-EC"/>
</dbReference>
<dbReference type="GO" id="GO:0003676">
    <property type="term" value="F:nucleic acid binding"/>
    <property type="evidence" value="ECO:0007669"/>
    <property type="project" value="InterPro"/>
</dbReference>
<dbReference type="GO" id="GO:0000166">
    <property type="term" value="F:nucleotide binding"/>
    <property type="evidence" value="ECO:0007669"/>
    <property type="project" value="InterPro"/>
</dbReference>
<evidence type="ECO:0000259" key="6">
    <source>
        <dbReference type="PROSITE" id="PS50967"/>
    </source>
</evidence>
<proteinExistence type="predicted"/>
<feature type="domain" description="HRDC" evidence="6">
    <location>
        <begin position="223"/>
        <end position="303"/>
    </location>
</feature>
<evidence type="ECO:0000256" key="5">
    <source>
        <dbReference type="ARBA" id="ARBA00022839"/>
    </source>
</evidence>
<keyword evidence="1" id="KW-0963">Cytoplasm</keyword>
<dbReference type="AlphaFoldDB" id="A0A851HLK8"/>
<evidence type="ECO:0000313" key="8">
    <source>
        <dbReference type="Proteomes" id="UP000536442"/>
    </source>
</evidence>
<evidence type="ECO:0000256" key="4">
    <source>
        <dbReference type="ARBA" id="ARBA00022801"/>
    </source>
</evidence>
<dbReference type="GO" id="GO:0008033">
    <property type="term" value="P:tRNA processing"/>
    <property type="evidence" value="ECO:0007669"/>
    <property type="project" value="UniProtKB-KW"/>
</dbReference>
<dbReference type="Pfam" id="PF00570">
    <property type="entry name" value="HRDC"/>
    <property type="match status" value="1"/>
</dbReference>
<dbReference type="CDD" id="cd06142">
    <property type="entry name" value="RNaseD_exo"/>
    <property type="match status" value="1"/>
</dbReference>
<dbReference type="Gene3D" id="3.30.420.10">
    <property type="entry name" value="Ribonuclease H-like superfamily/Ribonuclease H"/>
    <property type="match status" value="1"/>
</dbReference>
<organism evidence="7 8">
    <name type="scientific">Marinobacter adhaerens</name>
    <dbReference type="NCBI Taxonomy" id="1033846"/>
    <lineage>
        <taxon>Bacteria</taxon>
        <taxon>Pseudomonadati</taxon>
        <taxon>Pseudomonadota</taxon>
        <taxon>Gammaproteobacteria</taxon>
        <taxon>Pseudomonadales</taxon>
        <taxon>Marinobacteraceae</taxon>
        <taxon>Marinobacter</taxon>
    </lineage>
</organism>
<dbReference type="SUPFAM" id="SSF47819">
    <property type="entry name" value="HRDC-like"/>
    <property type="match status" value="2"/>
</dbReference>
<dbReference type="PROSITE" id="PS50967">
    <property type="entry name" value="HRDC"/>
    <property type="match status" value="1"/>
</dbReference>
<dbReference type="InterPro" id="IPR002121">
    <property type="entry name" value="HRDC_dom"/>
</dbReference>
<keyword evidence="2" id="KW-0819">tRNA processing</keyword>
<accession>A0A851HLK8</accession>
<dbReference type="Proteomes" id="UP000536442">
    <property type="component" value="Unassembled WGS sequence"/>
</dbReference>
<dbReference type="PANTHER" id="PTHR47649">
    <property type="entry name" value="RIBONUCLEASE D"/>
    <property type="match status" value="1"/>
</dbReference>
<gene>
    <name evidence="7" type="primary">rnd</name>
    <name evidence="7" type="ORF">HLV39_02885</name>
</gene>
<dbReference type="Gene3D" id="1.10.150.80">
    <property type="entry name" value="HRDC domain"/>
    <property type="match status" value="2"/>
</dbReference>
<dbReference type="SMART" id="SM00474">
    <property type="entry name" value="35EXOc"/>
    <property type="match status" value="1"/>
</dbReference>
<dbReference type="SUPFAM" id="SSF53098">
    <property type="entry name" value="Ribonuclease H-like"/>
    <property type="match status" value="1"/>
</dbReference>
<keyword evidence="3" id="KW-0540">Nuclease</keyword>
<dbReference type="InterPro" id="IPR044876">
    <property type="entry name" value="HRDC_dom_sf"/>
</dbReference>
<dbReference type="InterPro" id="IPR002562">
    <property type="entry name" value="3'-5'_exonuclease_dom"/>
</dbReference>
<dbReference type="PANTHER" id="PTHR47649:SF1">
    <property type="entry name" value="RIBONUCLEASE D"/>
    <property type="match status" value="1"/>
</dbReference>
<comment type="caution">
    <text evidence="7">The sequence shown here is derived from an EMBL/GenBank/DDBJ whole genome shotgun (WGS) entry which is preliminary data.</text>
</comment>
<protein>
    <submittedName>
        <fullName evidence="7">Ribonuclease D</fullName>
        <ecNumber evidence="7">3.1.13.5</ecNumber>
    </submittedName>
</protein>
<dbReference type="InterPro" id="IPR051086">
    <property type="entry name" value="RNase_D-like"/>
</dbReference>
<keyword evidence="4 7" id="KW-0378">Hydrolase</keyword>
<keyword evidence="8" id="KW-1185">Reference proteome</keyword>
<evidence type="ECO:0000313" key="7">
    <source>
        <dbReference type="EMBL" id="NWN90444.1"/>
    </source>
</evidence>
<dbReference type="Pfam" id="PF01612">
    <property type="entry name" value="DNA_pol_A_exo1"/>
    <property type="match status" value="1"/>
</dbReference>
<reference evidence="7 8" key="1">
    <citation type="submission" date="2020-03" db="EMBL/GenBank/DDBJ databases">
        <title>Metagenomic, metatranscriptomic, and metabolomic analyses revealed the key microbes and metabolic features during the fermentation of ganjang, Korean traditional soy sauce.</title>
        <authorList>
            <person name="Chun B.H."/>
            <person name="Jeon C.O."/>
        </authorList>
    </citation>
    <scope>NUCLEOTIDE SEQUENCE [LARGE SCALE GENOMIC DNA]</scope>
    <source>
        <strain evidence="7 8">KG14</strain>
    </source>
</reference>
<dbReference type="InterPro" id="IPR010997">
    <property type="entry name" value="HRDC-like_sf"/>
</dbReference>
<dbReference type="InterPro" id="IPR036397">
    <property type="entry name" value="RNaseH_sf"/>
</dbReference>
<evidence type="ECO:0000256" key="1">
    <source>
        <dbReference type="ARBA" id="ARBA00022490"/>
    </source>
</evidence>
<dbReference type="EC" id="3.1.13.5" evidence="7"/>
<name>A0A851HLK8_9GAMM</name>
<keyword evidence="5" id="KW-0269">Exonuclease</keyword>